<dbReference type="AlphaFoldDB" id="A0A5J6MXG9"/>
<keyword evidence="11" id="KW-0406">Ion transport</keyword>
<dbReference type="InterPro" id="IPR022522">
    <property type="entry name" value="Flagellar_motor_stator_MotA"/>
</dbReference>
<keyword evidence="12 13" id="KW-0472">Membrane</keyword>
<proteinExistence type="inferred from homology"/>
<organism evidence="16 17">
    <name type="scientific">Hypericibacter adhaerens</name>
    <dbReference type="NCBI Taxonomy" id="2602016"/>
    <lineage>
        <taxon>Bacteria</taxon>
        <taxon>Pseudomonadati</taxon>
        <taxon>Pseudomonadota</taxon>
        <taxon>Alphaproteobacteria</taxon>
        <taxon>Rhodospirillales</taxon>
        <taxon>Dongiaceae</taxon>
        <taxon>Hypericibacter</taxon>
    </lineage>
</organism>
<dbReference type="InterPro" id="IPR047055">
    <property type="entry name" value="MotA-like"/>
</dbReference>
<keyword evidence="3" id="KW-0813">Transport</keyword>
<comment type="similarity">
    <text evidence="2">Belongs to the MotA family.</text>
</comment>
<evidence type="ECO:0000256" key="5">
    <source>
        <dbReference type="ARBA" id="ARBA00022500"/>
    </source>
</evidence>
<evidence type="ECO:0000256" key="7">
    <source>
        <dbReference type="ARBA" id="ARBA00022692"/>
    </source>
</evidence>
<dbReference type="NCBIfam" id="TIGR03818">
    <property type="entry name" value="MotA1"/>
    <property type="match status" value="1"/>
</dbReference>
<dbReference type="PANTHER" id="PTHR30433:SF4">
    <property type="entry name" value="MOTILITY PROTEIN A"/>
    <property type="match status" value="1"/>
</dbReference>
<keyword evidence="7 13" id="KW-0812">Transmembrane</keyword>
<dbReference type="RefSeq" id="WP_151116626.1">
    <property type="nucleotide sequence ID" value="NZ_CP042582.1"/>
</dbReference>
<dbReference type="GO" id="GO:1902600">
    <property type="term" value="P:proton transmembrane transport"/>
    <property type="evidence" value="ECO:0007669"/>
    <property type="project" value="UniProtKB-KW"/>
</dbReference>
<feature type="transmembrane region" description="Helical" evidence="13">
    <location>
        <begin position="172"/>
        <end position="191"/>
    </location>
</feature>
<dbReference type="EMBL" id="CP042582">
    <property type="protein sequence ID" value="QEX21807.1"/>
    <property type="molecule type" value="Genomic_DNA"/>
</dbReference>
<evidence type="ECO:0000256" key="6">
    <source>
        <dbReference type="ARBA" id="ARBA00022519"/>
    </source>
</evidence>
<keyword evidence="10 13" id="KW-1133">Transmembrane helix</keyword>
<evidence type="ECO:0000256" key="2">
    <source>
        <dbReference type="ARBA" id="ARBA00008038"/>
    </source>
</evidence>
<keyword evidence="16" id="KW-0969">Cilium</keyword>
<comment type="subcellular location">
    <subcellularLocation>
        <location evidence="1">Cell inner membrane</location>
        <topology evidence="1">Multi-pass membrane protein</topology>
    </subcellularLocation>
</comment>
<evidence type="ECO:0000256" key="3">
    <source>
        <dbReference type="ARBA" id="ARBA00022448"/>
    </source>
</evidence>
<sequence>MFLIIGSVVVIACVIGGYMASGGHLIVLFQPFEVLIIAGAATGAFIIANSPAVLKKTFASVLGLLKGPRYNKASYVELLSLLYQVFKLSKTKGMLALESHIEKPDESTLFQQFPNFAKDHHAMVFLCDYLRMLTLGTDNPHEVESVIDEELETHHKEQHVISDAVQTMADGMPALGIVAAVLGVIHTMGSITEPPEVLGHLIGGALVGTFMGVLLSYGFVAPTASALKSRFDAEAKYLQCIRAGLLAHMQGYPPAVSVEFARKALLSDVRPTFYEIEEAVQALPAV</sequence>
<feature type="transmembrane region" description="Helical" evidence="13">
    <location>
        <begin position="32"/>
        <end position="54"/>
    </location>
</feature>
<evidence type="ECO:0000256" key="9">
    <source>
        <dbReference type="ARBA" id="ARBA00022781"/>
    </source>
</evidence>
<keyword evidence="16" id="KW-0282">Flagellum</keyword>
<evidence type="ECO:0000256" key="11">
    <source>
        <dbReference type="ARBA" id="ARBA00023065"/>
    </source>
</evidence>
<keyword evidence="17" id="KW-1185">Reference proteome</keyword>
<evidence type="ECO:0000313" key="17">
    <source>
        <dbReference type="Proteomes" id="UP000325797"/>
    </source>
</evidence>
<evidence type="ECO:0000259" key="15">
    <source>
        <dbReference type="Pfam" id="PF20560"/>
    </source>
</evidence>
<keyword evidence="4" id="KW-1003">Cell membrane</keyword>
<dbReference type="OrthoDB" id="9782603at2"/>
<dbReference type="Pfam" id="PF20560">
    <property type="entry name" value="MotA_N"/>
    <property type="match status" value="1"/>
</dbReference>
<dbReference type="KEGG" id="hadh:FRZ61_17360"/>
<feature type="domain" description="Motility protein A N-terminal" evidence="15">
    <location>
        <begin position="4"/>
        <end position="93"/>
    </location>
</feature>
<evidence type="ECO:0000256" key="4">
    <source>
        <dbReference type="ARBA" id="ARBA00022475"/>
    </source>
</evidence>
<keyword evidence="5" id="KW-0145">Chemotaxis</keyword>
<dbReference type="GO" id="GO:0071978">
    <property type="term" value="P:bacterial-type flagellum-dependent swarming motility"/>
    <property type="evidence" value="ECO:0007669"/>
    <property type="project" value="InterPro"/>
</dbReference>
<keyword evidence="6" id="KW-0997">Cell inner membrane</keyword>
<gene>
    <name evidence="16" type="ORF">FRZ61_17360</name>
</gene>
<dbReference type="PANTHER" id="PTHR30433">
    <property type="entry name" value="CHEMOTAXIS PROTEIN MOTA"/>
    <property type="match status" value="1"/>
</dbReference>
<accession>A0A5J6MXG9</accession>
<evidence type="ECO:0000256" key="8">
    <source>
        <dbReference type="ARBA" id="ARBA00022779"/>
    </source>
</evidence>
<keyword evidence="8" id="KW-0283">Flagellar rotation</keyword>
<keyword evidence="9" id="KW-0375">Hydrogen ion transport</keyword>
<keyword evidence="16" id="KW-0966">Cell projection</keyword>
<dbReference type="Proteomes" id="UP000325797">
    <property type="component" value="Chromosome"/>
</dbReference>
<dbReference type="InterPro" id="IPR046786">
    <property type="entry name" value="MotA_N"/>
</dbReference>
<evidence type="ECO:0000256" key="10">
    <source>
        <dbReference type="ARBA" id="ARBA00022989"/>
    </source>
</evidence>
<dbReference type="GO" id="GO:0006935">
    <property type="term" value="P:chemotaxis"/>
    <property type="evidence" value="ECO:0007669"/>
    <property type="project" value="UniProtKB-KW"/>
</dbReference>
<feature type="domain" description="MotA/TolQ/ExbB proton channel" evidence="14">
    <location>
        <begin position="136"/>
        <end position="238"/>
    </location>
</feature>
<evidence type="ECO:0000256" key="13">
    <source>
        <dbReference type="SAM" id="Phobius"/>
    </source>
</evidence>
<evidence type="ECO:0000313" key="16">
    <source>
        <dbReference type="EMBL" id="QEX21807.1"/>
    </source>
</evidence>
<feature type="transmembrane region" description="Helical" evidence="13">
    <location>
        <begin position="197"/>
        <end position="220"/>
    </location>
</feature>
<evidence type="ECO:0000259" key="14">
    <source>
        <dbReference type="Pfam" id="PF01618"/>
    </source>
</evidence>
<evidence type="ECO:0000256" key="12">
    <source>
        <dbReference type="ARBA" id="ARBA00023136"/>
    </source>
</evidence>
<dbReference type="PROSITE" id="PS01307">
    <property type="entry name" value="MOTA"/>
    <property type="match status" value="1"/>
</dbReference>
<protein>
    <submittedName>
        <fullName evidence="16">Flagellar motor stator protein MotA</fullName>
    </submittedName>
</protein>
<dbReference type="InterPro" id="IPR002898">
    <property type="entry name" value="MotA_ExbB_proton_chnl"/>
</dbReference>
<dbReference type="GO" id="GO:0005886">
    <property type="term" value="C:plasma membrane"/>
    <property type="evidence" value="ECO:0007669"/>
    <property type="project" value="UniProtKB-SubCell"/>
</dbReference>
<dbReference type="InterPro" id="IPR000540">
    <property type="entry name" value="Flag_MotA_CS"/>
</dbReference>
<name>A0A5J6MXG9_9PROT</name>
<evidence type="ECO:0000256" key="1">
    <source>
        <dbReference type="ARBA" id="ARBA00004429"/>
    </source>
</evidence>
<dbReference type="Pfam" id="PF01618">
    <property type="entry name" value="MotA_ExbB"/>
    <property type="match status" value="1"/>
</dbReference>
<reference evidence="16 17" key="1">
    <citation type="submission" date="2019-08" db="EMBL/GenBank/DDBJ databases">
        <title>Hyperibacter terrae gen. nov., sp. nov. and Hyperibacter viscosus sp. nov., two new members in the family Rhodospirillaceae isolated from the rhizosphere of Hypericum perforatum.</title>
        <authorList>
            <person name="Noviana Z."/>
        </authorList>
    </citation>
    <scope>NUCLEOTIDE SEQUENCE [LARGE SCALE GENOMIC DNA]</scope>
    <source>
        <strain evidence="16 17">R5959</strain>
    </source>
</reference>